<dbReference type="EMBL" id="NPIC01000003">
    <property type="protein sequence ID" value="RDL37162.1"/>
    <property type="molecule type" value="Genomic_DNA"/>
</dbReference>
<accession>A0A370TNQ9</accession>
<evidence type="ECO:0000313" key="2">
    <source>
        <dbReference type="Proteomes" id="UP000254866"/>
    </source>
</evidence>
<dbReference type="GO" id="GO:0005739">
    <property type="term" value="C:mitochondrion"/>
    <property type="evidence" value="ECO:0007669"/>
    <property type="project" value="TreeGrafter"/>
</dbReference>
<keyword evidence="2" id="KW-1185">Reference proteome</keyword>
<dbReference type="Proteomes" id="UP000254866">
    <property type="component" value="Unassembled WGS sequence"/>
</dbReference>
<comment type="caution">
    <text evidence="1">The sequence shown here is derived from an EMBL/GenBank/DDBJ whole genome shotgun (WGS) entry which is preliminary data.</text>
</comment>
<dbReference type="PANTHER" id="PTHR36091">
    <property type="entry name" value="ALTERED INHERITANCE OF MITOCHONDRIA PROTEIN 9, MITOCHONDRIAL"/>
    <property type="match status" value="1"/>
</dbReference>
<protein>
    <submittedName>
        <fullName evidence="1">Uncharacterized protein</fullName>
    </submittedName>
</protein>
<organism evidence="1 2">
    <name type="scientific">Venustampulla echinocandica</name>
    <dbReference type="NCBI Taxonomy" id="2656787"/>
    <lineage>
        <taxon>Eukaryota</taxon>
        <taxon>Fungi</taxon>
        <taxon>Dikarya</taxon>
        <taxon>Ascomycota</taxon>
        <taxon>Pezizomycotina</taxon>
        <taxon>Leotiomycetes</taxon>
        <taxon>Helotiales</taxon>
        <taxon>Pleuroascaceae</taxon>
        <taxon>Venustampulla</taxon>
    </lineage>
</organism>
<dbReference type="GeneID" id="43597444"/>
<reference evidence="1 2" key="1">
    <citation type="journal article" date="2018" name="IMA Fungus">
        <title>IMA Genome-F 9: Draft genome sequence of Annulohypoxylon stygium, Aspergillus mulundensis, Berkeleyomyces basicola (syn. Thielaviopsis basicola), Ceratocystis smalleyi, two Cercospora beticola strains, Coleophoma cylindrospora, Fusarium fracticaudum, Phialophora cf. hyalina, and Morchella septimelata.</title>
        <authorList>
            <person name="Wingfield B.D."/>
            <person name="Bills G.F."/>
            <person name="Dong Y."/>
            <person name="Huang W."/>
            <person name="Nel W.J."/>
            <person name="Swalarsk-Parry B.S."/>
            <person name="Vaghefi N."/>
            <person name="Wilken P.M."/>
            <person name="An Z."/>
            <person name="de Beer Z.W."/>
            <person name="De Vos L."/>
            <person name="Chen L."/>
            <person name="Duong T.A."/>
            <person name="Gao Y."/>
            <person name="Hammerbacher A."/>
            <person name="Kikkert J.R."/>
            <person name="Li Y."/>
            <person name="Li H."/>
            <person name="Li K."/>
            <person name="Li Q."/>
            <person name="Liu X."/>
            <person name="Ma X."/>
            <person name="Naidoo K."/>
            <person name="Pethybridge S.J."/>
            <person name="Sun J."/>
            <person name="Steenkamp E.T."/>
            <person name="van der Nest M.A."/>
            <person name="van Wyk S."/>
            <person name="Wingfield M.J."/>
            <person name="Xiong C."/>
            <person name="Yue Q."/>
            <person name="Zhang X."/>
        </authorList>
    </citation>
    <scope>NUCLEOTIDE SEQUENCE [LARGE SCALE GENOMIC DNA]</scope>
    <source>
        <strain evidence="1 2">BP 5553</strain>
    </source>
</reference>
<dbReference type="PANTHER" id="PTHR36091:SF2">
    <property type="entry name" value="AMINOGLYCOSIDE PHOSPHOTRANSFERASE DOMAIN-CONTAINING PROTEIN"/>
    <property type="match status" value="1"/>
</dbReference>
<proteinExistence type="predicted"/>
<dbReference type="OrthoDB" id="2831558at2759"/>
<dbReference type="AlphaFoldDB" id="A0A370TNQ9"/>
<dbReference type="RefSeq" id="XP_031869818.1">
    <property type="nucleotide sequence ID" value="XM_032013218.1"/>
</dbReference>
<dbReference type="InterPro" id="IPR051035">
    <property type="entry name" value="Mito_inheritance_9"/>
</dbReference>
<name>A0A370TNQ9_9HELO</name>
<gene>
    <name evidence="1" type="ORF">BP5553_04595</name>
</gene>
<sequence>MATQKLQQLASAPCEGDSVSLKAELIRAVQNWPVLTARKSGEIPPCPIQFPDAEVEECLRLEAEKNPLDVQMEKIRDRIGIGSDGWTSNERYEDALEENEHVKAEAWDKAEGDVRKEILENWPWDDHEEY</sequence>
<dbReference type="STRING" id="2656787.A0A370TNQ9"/>
<evidence type="ECO:0000313" key="1">
    <source>
        <dbReference type="EMBL" id="RDL37162.1"/>
    </source>
</evidence>